<protein>
    <recommendedName>
        <fullName evidence="4">PPE family domain-containing protein</fullName>
    </recommendedName>
</protein>
<keyword evidence="3" id="KW-1185">Reference proteome</keyword>
<feature type="compositionally biased region" description="Basic and acidic residues" evidence="1">
    <location>
        <begin position="428"/>
        <end position="438"/>
    </location>
</feature>
<feature type="compositionally biased region" description="Gly residues" evidence="1">
    <location>
        <begin position="316"/>
        <end position="386"/>
    </location>
</feature>
<feature type="compositionally biased region" description="Gly residues" evidence="1">
    <location>
        <begin position="417"/>
        <end position="427"/>
    </location>
</feature>
<dbReference type="OrthoDB" id="3699409at2"/>
<feature type="region of interest" description="Disordered" evidence="1">
    <location>
        <begin position="217"/>
        <end position="465"/>
    </location>
</feature>
<comment type="caution">
    <text evidence="2">The sequence shown here is derived from an EMBL/GenBank/DDBJ whole genome shotgun (WGS) entry which is preliminary data.</text>
</comment>
<evidence type="ECO:0008006" key="4">
    <source>
        <dbReference type="Google" id="ProtNLM"/>
    </source>
</evidence>
<reference evidence="3" key="1">
    <citation type="submission" date="2019-04" db="EMBL/GenBank/DDBJ databases">
        <title>Draft genome sequence of Pseudonocardiaceae bacterium SL3-2-4.</title>
        <authorList>
            <person name="Ningsih F."/>
            <person name="Yokota A."/>
            <person name="Sakai Y."/>
            <person name="Nanatani K."/>
            <person name="Yabe S."/>
            <person name="Oetari A."/>
            <person name="Sjamsuridzal W."/>
        </authorList>
    </citation>
    <scope>NUCLEOTIDE SEQUENCE [LARGE SCALE GENOMIC DNA]</scope>
    <source>
        <strain evidence="3">SL3-2-4</strain>
    </source>
</reference>
<organism evidence="2 3">
    <name type="scientific">Gandjariella thermophila</name>
    <dbReference type="NCBI Taxonomy" id="1931992"/>
    <lineage>
        <taxon>Bacteria</taxon>
        <taxon>Bacillati</taxon>
        <taxon>Actinomycetota</taxon>
        <taxon>Actinomycetes</taxon>
        <taxon>Pseudonocardiales</taxon>
        <taxon>Pseudonocardiaceae</taxon>
        <taxon>Gandjariella</taxon>
    </lineage>
</organism>
<feature type="compositionally biased region" description="Gly residues" evidence="1">
    <location>
        <begin position="278"/>
        <end position="296"/>
    </location>
</feature>
<name>A0A4D4JFC5_9PSEU</name>
<evidence type="ECO:0000256" key="1">
    <source>
        <dbReference type="SAM" id="MobiDB-lite"/>
    </source>
</evidence>
<evidence type="ECO:0000313" key="2">
    <source>
        <dbReference type="EMBL" id="GDY33096.1"/>
    </source>
</evidence>
<proteinExistence type="predicted"/>
<dbReference type="PROSITE" id="PS50152">
    <property type="entry name" value="25A_SYNTH_3"/>
    <property type="match status" value="1"/>
</dbReference>
<dbReference type="Gene3D" id="1.20.1260.20">
    <property type="entry name" value="PPE superfamily"/>
    <property type="match status" value="1"/>
</dbReference>
<accession>A0A4D4JFC5</accession>
<dbReference type="Proteomes" id="UP000298860">
    <property type="component" value="Unassembled WGS sequence"/>
</dbReference>
<dbReference type="InterPro" id="IPR038332">
    <property type="entry name" value="PPE_sf"/>
</dbReference>
<dbReference type="EMBL" id="BJFL01000034">
    <property type="protein sequence ID" value="GDY33096.1"/>
    <property type="molecule type" value="Genomic_DNA"/>
</dbReference>
<dbReference type="RefSeq" id="WP_153816574.1">
    <property type="nucleotide sequence ID" value="NZ_BJFL01000034.1"/>
</dbReference>
<dbReference type="AlphaFoldDB" id="A0A4D4JFC5"/>
<sequence length="465" mass="45926">MGFEDAYRSVVGTIDRGLNRAGHWAGSAIGHGYSFVTGDRAGGQAVERAIDRASDVVFFDGKVAGLDPWQIYDWYHGKNARGTGDYGHAEADLRALADKYRQYEDHARRAQAALQEGWTGPAAESAKQSVAPLAATFAGLQQHAVTRQSAYGAQMPPWEHTKNSVVEVPKQPPQANPLLLNPAVPAGVVSTIDTDRQIVTYQQNAQQNQQAFTAYQPPTQQNAASIPQQANPVDPGQSNTGVTPPPTGGGVPTPRPVSWQPGAGGTGRTSSGRNTYSGGAGGGAPLPGTAGYGGPGDSTSAAGYLPPTQAPAATGFGPGGGAPAGGGDVGPGAGFGPGFGPVGGFGGPVGGDAGSDGFSGRGGRLPGAGGGRLGGGAGSGAGGTRGPGNAAGLAAEEEGVLGRGGAAGAAGRAGAAGPAGMGAGGRGGRGEEDKEHRAASYLSSEDNGNEIVGDLPLTAPPVIGE</sequence>
<gene>
    <name evidence="2" type="ORF">GTS_47290</name>
</gene>
<feature type="compositionally biased region" description="Low complexity" evidence="1">
    <location>
        <begin position="268"/>
        <end position="277"/>
    </location>
</feature>
<feature type="compositionally biased region" description="Polar residues" evidence="1">
    <location>
        <begin position="217"/>
        <end position="239"/>
    </location>
</feature>
<evidence type="ECO:0000313" key="3">
    <source>
        <dbReference type="Proteomes" id="UP000298860"/>
    </source>
</evidence>